<dbReference type="InterPro" id="IPR005162">
    <property type="entry name" value="Retrotrans_gag_dom"/>
</dbReference>
<dbReference type="Pfam" id="PF00078">
    <property type="entry name" value="RVT_1"/>
    <property type="match status" value="1"/>
</dbReference>
<feature type="region of interest" description="Disordered" evidence="1">
    <location>
        <begin position="50"/>
        <end position="82"/>
    </location>
</feature>
<dbReference type="OrthoDB" id="1432985at2759"/>
<dbReference type="InterPro" id="IPR053134">
    <property type="entry name" value="RNA-dir_DNA_polymerase"/>
</dbReference>
<organism evidence="3 4">
    <name type="scientific">Vigna radiata var. radiata</name>
    <name type="common">Mung bean</name>
    <name type="synonym">Phaseolus aureus</name>
    <dbReference type="NCBI Taxonomy" id="3916"/>
    <lineage>
        <taxon>Eukaryota</taxon>
        <taxon>Viridiplantae</taxon>
        <taxon>Streptophyta</taxon>
        <taxon>Embryophyta</taxon>
        <taxon>Tracheophyta</taxon>
        <taxon>Spermatophyta</taxon>
        <taxon>Magnoliopsida</taxon>
        <taxon>eudicotyledons</taxon>
        <taxon>Gunneridae</taxon>
        <taxon>Pentapetalae</taxon>
        <taxon>rosids</taxon>
        <taxon>fabids</taxon>
        <taxon>Fabales</taxon>
        <taxon>Fabaceae</taxon>
        <taxon>Papilionoideae</taxon>
        <taxon>50 kb inversion clade</taxon>
        <taxon>NPAAA clade</taxon>
        <taxon>indigoferoid/millettioid clade</taxon>
        <taxon>Phaseoleae</taxon>
        <taxon>Vigna</taxon>
    </lineage>
</organism>
<protein>
    <submittedName>
        <fullName evidence="4">Uncharacterized protein LOC106779243</fullName>
    </submittedName>
</protein>
<feature type="compositionally biased region" description="Basic and acidic residues" evidence="1">
    <location>
        <begin position="50"/>
        <end position="70"/>
    </location>
</feature>
<keyword evidence="3" id="KW-1185">Reference proteome</keyword>
<feature type="compositionally biased region" description="Basic and acidic residues" evidence="1">
    <location>
        <begin position="377"/>
        <end position="405"/>
    </location>
</feature>
<reference evidence="4" key="1">
    <citation type="submission" date="2025-08" db="UniProtKB">
        <authorList>
            <consortium name="RefSeq"/>
        </authorList>
    </citation>
    <scope>IDENTIFICATION</scope>
    <source>
        <tissue evidence="4">Leaf</tissue>
    </source>
</reference>
<feature type="region of interest" description="Disordered" evidence="1">
    <location>
        <begin position="260"/>
        <end position="300"/>
    </location>
</feature>
<dbReference type="AlphaFoldDB" id="A0A1S3VWW2"/>
<evidence type="ECO:0000313" key="3">
    <source>
        <dbReference type="Proteomes" id="UP000087766"/>
    </source>
</evidence>
<dbReference type="GeneID" id="106779243"/>
<proteinExistence type="predicted"/>
<dbReference type="Pfam" id="PF03732">
    <property type="entry name" value="Retrotrans_gag"/>
    <property type="match status" value="1"/>
</dbReference>
<feature type="compositionally biased region" description="Basic and acidic residues" evidence="1">
    <location>
        <begin position="270"/>
        <end position="282"/>
    </location>
</feature>
<dbReference type="InterPro" id="IPR043128">
    <property type="entry name" value="Rev_trsase/Diguanyl_cyclase"/>
</dbReference>
<dbReference type="CDD" id="cd01647">
    <property type="entry name" value="RT_LTR"/>
    <property type="match status" value="1"/>
</dbReference>
<dbReference type="Gene3D" id="2.40.70.10">
    <property type="entry name" value="Acid Proteases"/>
    <property type="match status" value="1"/>
</dbReference>
<evidence type="ECO:0000256" key="1">
    <source>
        <dbReference type="SAM" id="MobiDB-lite"/>
    </source>
</evidence>
<dbReference type="SUPFAM" id="SSF56672">
    <property type="entry name" value="DNA/RNA polymerases"/>
    <property type="match status" value="1"/>
</dbReference>
<sequence length="1030" mass="117946">MVTTRSRDGNNTDPMEQMRRLQDQLERQNQLILQQQEAYLKITEELKQLKEKQRDATDDHSRNDDEDHTAQNRGPPRSPDLLPFTEAIMHAPMPDRPPPQIEKFDGTTDPEHHLRSFLDSMAFYSSDDPVKCRAFFLSLKGEALEWYYALPPNSIDSFRTFAGLLKRQYVSNRKEATTAAELVNLRQEKDEPLRKFMHRYTEVARRVKGVSHEFIITNLPNCLKPGYVSESLYAKLPKTMEELQEKMNKFIMMEDQRHFRRKTDAATAGTKHEGGRSRDKNRNQRPPQKYAPAPYNPQYNRYAPLTASRERVFEKALQANLISAPRRGTPDAADGAKVCRYHGNQGHTTEECRALKDRIEKLIREGHLQEFVRTYARQRDRSPRGARRSPEHTRRNTERSRNQHRERSHSRPQKRDPTPRGRIDTISGGFAGGGASSSARKRHVRSLRSVHNIVRNPLSMPDITFTDEDFHAPDPDQDDPMVITARIAEYDVSKVLIDQGSSVNILYWTTFQKMGLSEDIIAPFGEQIVGFAGERVDTRGYVDLRTWLGTGDRAKELRTRFLLVEAHTSYNALLGRPCLNAFGAIVSTPHLAMKFPSEEGKICTVRADQKIARQCYVASLKDKTYRREKRSEAILVDLDPRTNTDDRIQPQGETKQFILGRNADQTTSIGAGLTPEQERDLTALLKTNNKLFAWTASDMPGIHPSVITHKLSIFREARPVAQKKRRLGNDKREAVQAEVDKLVKAGFVWEIRYSTWLANVVMVKKANGQWRMCVDFTDLNKACPKDNYPLPSIDRLVDGASGHAVLSFLDAYSGYNQIPMYVPDQEKTAFITEHANYCYEVMPFGLKNAGATYQRLMDKVFREQIGRCMEVYVDDMVVKSSSHQQHLKDLTKVFQQLERYDLRLNPLKCTFGVQAGKFLGFLLTDRGIEANPDKCRTILEMRSPTKLKEVQCLVGRLTALSRFIPKLSDHIKPIIKNMRQSVRSCLLHYKKYTNISASYGATNRRLRFTAILSGLQPFGKRRPHSGISNS</sequence>
<dbReference type="KEGG" id="vra:106779243"/>
<feature type="region of interest" description="Disordered" evidence="1">
    <location>
        <begin position="373"/>
        <end position="441"/>
    </location>
</feature>
<dbReference type="InterPro" id="IPR000477">
    <property type="entry name" value="RT_dom"/>
</dbReference>
<feature type="compositionally biased region" description="Basic and acidic residues" evidence="1">
    <location>
        <begin position="413"/>
        <end position="423"/>
    </location>
</feature>
<feature type="region of interest" description="Disordered" evidence="1">
    <location>
        <begin position="1"/>
        <end position="23"/>
    </location>
</feature>
<evidence type="ECO:0000259" key="2">
    <source>
        <dbReference type="PROSITE" id="PS50878"/>
    </source>
</evidence>
<dbReference type="InterPro" id="IPR021109">
    <property type="entry name" value="Peptidase_aspartic_dom_sf"/>
</dbReference>
<feature type="domain" description="Reverse transcriptase" evidence="2">
    <location>
        <begin position="744"/>
        <end position="923"/>
    </location>
</feature>
<dbReference type="CDD" id="cd00303">
    <property type="entry name" value="retropepsin_like"/>
    <property type="match status" value="1"/>
</dbReference>
<dbReference type="RefSeq" id="XP_014522805.1">
    <property type="nucleotide sequence ID" value="XM_014667319.1"/>
</dbReference>
<gene>
    <name evidence="4" type="primary">LOC106779243</name>
</gene>
<dbReference type="InterPro" id="IPR043502">
    <property type="entry name" value="DNA/RNA_pol_sf"/>
</dbReference>
<dbReference type="PANTHER" id="PTHR24559">
    <property type="entry name" value="TRANSPOSON TY3-I GAG-POL POLYPROTEIN"/>
    <property type="match status" value="1"/>
</dbReference>
<dbReference type="PROSITE" id="PS50878">
    <property type="entry name" value="RT_POL"/>
    <property type="match status" value="1"/>
</dbReference>
<dbReference type="Gene3D" id="3.30.70.270">
    <property type="match status" value="2"/>
</dbReference>
<dbReference type="Proteomes" id="UP000087766">
    <property type="component" value="Unplaced"/>
</dbReference>
<name>A0A1S3VWW2_VIGRR</name>
<accession>A0A1S3VWW2</accession>
<evidence type="ECO:0000313" key="4">
    <source>
        <dbReference type="RefSeq" id="XP_014522805.1"/>
    </source>
</evidence>
<dbReference type="Gene3D" id="3.10.10.10">
    <property type="entry name" value="HIV Type 1 Reverse Transcriptase, subunit A, domain 1"/>
    <property type="match status" value="1"/>
</dbReference>
<dbReference type="PANTHER" id="PTHR24559:SF430">
    <property type="entry name" value="RNA-DIRECTED DNA POLYMERASE"/>
    <property type="match status" value="1"/>
</dbReference>